<dbReference type="GO" id="GO:0016757">
    <property type="term" value="F:glycosyltransferase activity"/>
    <property type="evidence" value="ECO:0007669"/>
    <property type="project" value="InterPro"/>
</dbReference>
<dbReference type="SUPFAM" id="SSF53756">
    <property type="entry name" value="UDP-Glycosyltransferase/glycogen phosphorylase"/>
    <property type="match status" value="1"/>
</dbReference>
<dbReference type="GO" id="GO:0009103">
    <property type="term" value="P:lipopolysaccharide biosynthetic process"/>
    <property type="evidence" value="ECO:0007669"/>
    <property type="project" value="TreeGrafter"/>
</dbReference>
<dbReference type="InterPro" id="IPR001296">
    <property type="entry name" value="Glyco_trans_1"/>
</dbReference>
<dbReference type="CDD" id="cd03809">
    <property type="entry name" value="GT4_MtfB-like"/>
    <property type="match status" value="1"/>
</dbReference>
<organism evidence="4 5">
    <name type="scientific">Candidatus Komeilibacteria bacterium RIFOXYC1_FULL_37_11</name>
    <dbReference type="NCBI Taxonomy" id="1798555"/>
    <lineage>
        <taxon>Bacteria</taxon>
        <taxon>Candidatus Komeiliibacteriota</taxon>
    </lineage>
</organism>
<reference evidence="4 5" key="1">
    <citation type="journal article" date="2016" name="Nat. Commun.">
        <title>Thousands of microbial genomes shed light on interconnected biogeochemical processes in an aquifer system.</title>
        <authorList>
            <person name="Anantharaman K."/>
            <person name="Brown C.T."/>
            <person name="Hug L.A."/>
            <person name="Sharon I."/>
            <person name="Castelle C.J."/>
            <person name="Probst A.J."/>
            <person name="Thomas B.C."/>
            <person name="Singh A."/>
            <person name="Wilkins M.J."/>
            <person name="Karaoz U."/>
            <person name="Brodie E.L."/>
            <person name="Williams K.H."/>
            <person name="Hubbard S.S."/>
            <person name="Banfield J.F."/>
        </authorList>
    </citation>
    <scope>NUCLEOTIDE SEQUENCE [LARGE SCALE GENOMIC DNA]</scope>
</reference>
<dbReference type="EMBL" id="MHKQ01000010">
    <property type="protein sequence ID" value="OGY94248.1"/>
    <property type="molecule type" value="Genomic_DNA"/>
</dbReference>
<dbReference type="PANTHER" id="PTHR46401:SF2">
    <property type="entry name" value="GLYCOSYLTRANSFERASE WBBK-RELATED"/>
    <property type="match status" value="1"/>
</dbReference>
<gene>
    <name evidence="4" type="ORF">A2406_01995</name>
</gene>
<dbReference type="Gene3D" id="3.40.50.2000">
    <property type="entry name" value="Glycogen Phosphorylase B"/>
    <property type="match status" value="2"/>
</dbReference>
<sequence length="365" mass="42682">MKTLGLEATRANKTYKTGTEWYAWYMLQEFKKIDKENKFVVYYNRYLAGDLKKAPENFYFKSLPWPFEKFWTHIRLAWELLIHPVDKFFATNALPLFGRGEMIVTIHDLGFYKHPELYHPLERIYQKMSHRLAVFRADKIITISEASKADIISYFPKAKDKIKVIHLSYNQDSFKPISPEDRLKFMDIHDYPDNFLLYIGRLESKKNVLNLLKAYQKSSRKWPLVLAGRPGNYGYKEIEELVKHPDLKEDIIFLGYVNQENYPKLMACASGFVFPSKFEGFGIPILEAMASGVPVACSNIPALKEIGQEAVIYFDPDNTDDIQDKIEELFKNKELREKKITKGLARAKDFSWPKVAKETLEYILK</sequence>
<dbReference type="Pfam" id="PF13439">
    <property type="entry name" value="Glyco_transf_4"/>
    <property type="match status" value="1"/>
</dbReference>
<feature type="domain" description="Glycosyl transferase family 1" evidence="2">
    <location>
        <begin position="192"/>
        <end position="342"/>
    </location>
</feature>
<dbReference type="PANTHER" id="PTHR46401">
    <property type="entry name" value="GLYCOSYLTRANSFERASE WBBK-RELATED"/>
    <property type="match status" value="1"/>
</dbReference>
<dbReference type="Pfam" id="PF00534">
    <property type="entry name" value="Glycos_transf_1"/>
    <property type="match status" value="1"/>
</dbReference>
<evidence type="ECO:0000259" key="2">
    <source>
        <dbReference type="Pfam" id="PF00534"/>
    </source>
</evidence>
<name>A0A1G2BYQ2_9BACT</name>
<dbReference type="Proteomes" id="UP000177626">
    <property type="component" value="Unassembled WGS sequence"/>
</dbReference>
<proteinExistence type="predicted"/>
<dbReference type="InterPro" id="IPR028098">
    <property type="entry name" value="Glyco_trans_4-like_N"/>
</dbReference>
<accession>A0A1G2BYQ2</accession>
<keyword evidence="1" id="KW-0808">Transferase</keyword>
<evidence type="ECO:0000259" key="3">
    <source>
        <dbReference type="Pfam" id="PF13439"/>
    </source>
</evidence>
<protein>
    <recommendedName>
        <fullName evidence="6">Glycosyl transferase family 1 domain-containing protein</fullName>
    </recommendedName>
</protein>
<dbReference type="AlphaFoldDB" id="A0A1G2BYQ2"/>
<feature type="domain" description="Glycosyltransferase subfamily 4-like N-terminal" evidence="3">
    <location>
        <begin position="89"/>
        <end position="166"/>
    </location>
</feature>
<evidence type="ECO:0000313" key="5">
    <source>
        <dbReference type="Proteomes" id="UP000177626"/>
    </source>
</evidence>
<comment type="caution">
    <text evidence="4">The sequence shown here is derived from an EMBL/GenBank/DDBJ whole genome shotgun (WGS) entry which is preliminary data.</text>
</comment>
<evidence type="ECO:0008006" key="6">
    <source>
        <dbReference type="Google" id="ProtNLM"/>
    </source>
</evidence>
<evidence type="ECO:0000256" key="1">
    <source>
        <dbReference type="ARBA" id="ARBA00022679"/>
    </source>
</evidence>
<evidence type="ECO:0000313" key="4">
    <source>
        <dbReference type="EMBL" id="OGY94248.1"/>
    </source>
</evidence>